<evidence type="ECO:0000313" key="5">
    <source>
        <dbReference type="EMBL" id="RLQ87900.1"/>
    </source>
</evidence>
<feature type="domain" description="HTH araC/xylS-type" evidence="4">
    <location>
        <begin position="231"/>
        <end position="329"/>
    </location>
</feature>
<dbReference type="InterPro" id="IPR052158">
    <property type="entry name" value="INH-QAR"/>
</dbReference>
<dbReference type="PROSITE" id="PS00041">
    <property type="entry name" value="HTH_ARAC_FAMILY_1"/>
    <property type="match status" value="1"/>
</dbReference>
<evidence type="ECO:0000313" key="6">
    <source>
        <dbReference type="Proteomes" id="UP000281094"/>
    </source>
</evidence>
<accession>A0A3L7JBP5</accession>
<dbReference type="InterPro" id="IPR018060">
    <property type="entry name" value="HTH_AraC"/>
</dbReference>
<dbReference type="AlphaFoldDB" id="A0A3L7JBP5"/>
<evidence type="ECO:0000256" key="3">
    <source>
        <dbReference type="ARBA" id="ARBA00023163"/>
    </source>
</evidence>
<proteinExistence type="predicted"/>
<dbReference type="Gene3D" id="3.40.50.880">
    <property type="match status" value="1"/>
</dbReference>
<keyword evidence="6" id="KW-1185">Reference proteome</keyword>
<keyword evidence="1" id="KW-0805">Transcription regulation</keyword>
<gene>
    <name evidence="5" type="ORF">D8780_06465</name>
</gene>
<dbReference type="PANTHER" id="PTHR43130:SF3">
    <property type="entry name" value="HTH-TYPE TRANSCRIPTIONAL REGULATOR RV1931C"/>
    <property type="match status" value="1"/>
</dbReference>
<dbReference type="GO" id="GO:0043565">
    <property type="term" value="F:sequence-specific DNA binding"/>
    <property type="evidence" value="ECO:0007669"/>
    <property type="project" value="InterPro"/>
</dbReference>
<dbReference type="InterPro" id="IPR018062">
    <property type="entry name" value="HTH_AraC-typ_CS"/>
</dbReference>
<dbReference type="GO" id="GO:0003700">
    <property type="term" value="F:DNA-binding transcription factor activity"/>
    <property type="evidence" value="ECO:0007669"/>
    <property type="project" value="InterPro"/>
</dbReference>
<evidence type="ECO:0000256" key="1">
    <source>
        <dbReference type="ARBA" id="ARBA00023015"/>
    </source>
</evidence>
<dbReference type="InterPro" id="IPR009057">
    <property type="entry name" value="Homeodomain-like_sf"/>
</dbReference>
<dbReference type="SUPFAM" id="SSF52317">
    <property type="entry name" value="Class I glutamine amidotransferase-like"/>
    <property type="match status" value="1"/>
</dbReference>
<dbReference type="Pfam" id="PF12833">
    <property type="entry name" value="HTH_18"/>
    <property type="match status" value="1"/>
</dbReference>
<dbReference type="EMBL" id="RCWN01000001">
    <property type="protein sequence ID" value="RLQ87900.1"/>
    <property type="molecule type" value="Genomic_DNA"/>
</dbReference>
<dbReference type="RefSeq" id="WP_121644863.1">
    <property type="nucleotide sequence ID" value="NZ_RCWN01000001.1"/>
</dbReference>
<organism evidence="5 6">
    <name type="scientific">Notoacmeibacter ruber</name>
    <dbReference type="NCBI Taxonomy" id="2670375"/>
    <lineage>
        <taxon>Bacteria</taxon>
        <taxon>Pseudomonadati</taxon>
        <taxon>Pseudomonadota</taxon>
        <taxon>Alphaproteobacteria</taxon>
        <taxon>Hyphomicrobiales</taxon>
        <taxon>Notoacmeibacteraceae</taxon>
        <taxon>Notoacmeibacter</taxon>
    </lineage>
</organism>
<dbReference type="CDD" id="cd03136">
    <property type="entry name" value="GATase1_AraC_ArgR_like"/>
    <property type="match status" value="1"/>
</dbReference>
<dbReference type="InterPro" id="IPR002818">
    <property type="entry name" value="DJ-1/PfpI"/>
</dbReference>
<dbReference type="Pfam" id="PF01965">
    <property type="entry name" value="DJ-1_PfpI"/>
    <property type="match status" value="1"/>
</dbReference>
<protein>
    <submittedName>
        <fullName evidence="5">GlxA family transcriptional regulator</fullName>
    </submittedName>
</protein>
<sequence length="338" mass="37179">MNETVRVRINASNSPNLRVGFLLADGFTLSAMSLFIDALRLAADEGDRSRPIRCEWQILSSRPGPIRSSAGLSIEPTAALIDPKAFDYLVIVGGLLHNRAQMDKPSLLYLERCAEAGVPLVGVCTGSFILARAGLMEGRRCCVSWFHCDDFAAEFPDHDVDADRLFIDDGDRITCAGGGGVADLAAHLIRRHLDTTAAQKSMHILQLRSDRPGTDAQPHAMPAISDDSRVRRAVLLMEQSVSRPMTVDAIALRLKISSRQLERLFRDAVGMSPATIYRQIRLRHARQLLLLTEKSVTDIAVETGFCDAAHFARQFRAHFGEPPRRVRSSQAAVSAPLE</sequence>
<evidence type="ECO:0000259" key="4">
    <source>
        <dbReference type="PROSITE" id="PS01124"/>
    </source>
</evidence>
<dbReference type="Gene3D" id="1.10.10.60">
    <property type="entry name" value="Homeodomain-like"/>
    <property type="match status" value="2"/>
</dbReference>
<evidence type="ECO:0000256" key="2">
    <source>
        <dbReference type="ARBA" id="ARBA00023125"/>
    </source>
</evidence>
<dbReference type="InterPro" id="IPR020449">
    <property type="entry name" value="Tscrpt_reg_AraC-type_HTH"/>
</dbReference>
<reference evidence="5 6" key="1">
    <citation type="submission" date="2018-10" db="EMBL/GenBank/DDBJ databases">
        <title>Notoacmeibacter sp. M2BS9Y-3-1, whole genome shotgun sequence.</title>
        <authorList>
            <person name="Tuo L."/>
        </authorList>
    </citation>
    <scope>NUCLEOTIDE SEQUENCE [LARGE SCALE GENOMIC DNA]</scope>
    <source>
        <strain evidence="5 6">M2BS9Y-3-1</strain>
    </source>
</reference>
<dbReference type="SUPFAM" id="SSF46689">
    <property type="entry name" value="Homeodomain-like"/>
    <property type="match status" value="2"/>
</dbReference>
<comment type="caution">
    <text evidence="5">The sequence shown here is derived from an EMBL/GenBank/DDBJ whole genome shotgun (WGS) entry which is preliminary data.</text>
</comment>
<dbReference type="PRINTS" id="PR00032">
    <property type="entry name" value="HTHARAC"/>
</dbReference>
<dbReference type="InterPro" id="IPR029062">
    <property type="entry name" value="Class_I_gatase-like"/>
</dbReference>
<dbReference type="Proteomes" id="UP000281094">
    <property type="component" value="Unassembled WGS sequence"/>
</dbReference>
<keyword evidence="2" id="KW-0238">DNA-binding</keyword>
<dbReference type="PANTHER" id="PTHR43130">
    <property type="entry name" value="ARAC-FAMILY TRANSCRIPTIONAL REGULATOR"/>
    <property type="match status" value="1"/>
</dbReference>
<keyword evidence="3" id="KW-0804">Transcription</keyword>
<dbReference type="PROSITE" id="PS01124">
    <property type="entry name" value="HTH_ARAC_FAMILY_2"/>
    <property type="match status" value="1"/>
</dbReference>
<dbReference type="SMART" id="SM00342">
    <property type="entry name" value="HTH_ARAC"/>
    <property type="match status" value="1"/>
</dbReference>
<name>A0A3L7JBP5_9HYPH</name>